<protein>
    <submittedName>
        <fullName evidence="3">TPR domain protein</fullName>
    </submittedName>
</protein>
<dbReference type="PATRIC" id="fig|1391654.3.peg.10269"/>
<sequence length="533" mass="57246">MKRTFSKRALGLVACALALSAALVVPARAGAGASNEPTPPSKPILDIGNHAARASELTVAQEYEAAHAELAKADPNDPAVVVAKARLALYEENCDLAVSLLGHGEAALSDEARLIGDVARGCARVTAATIVDKDEANGIVIRYHDEADRALGPLLVDTVLKARTSLARDLGVEWKKPTRITVVRDLLSLSAMTGLPYSAAQTTGTVAVAKWGRVAILSPRASNRGFAFRDTLTHELTHLAIAMQTHDRAPLWLHEGVARREEVRWREVGHFDDRPTPESVVLRGMEMKLDLPLDKLGPSIAMLPSADAATVAFAEVTSFVRFFVESSPEGALSKLLVALRETKEVDEALSRTSGETLAQWDVRWRAHLAKRPKEPLSPLLGLGASPPGLGDSRERARLAELLLGRDHAAEALMELDKVPSDLLGDPSLRYLRARVLEASGDTKAAETLLEDPKLWVASYGPCWAMRGRLARARGDGATADASFEQARAHDPLSVESACETSPAPGTNGKGTDGRSDPLCDAARRRYDPDIGRE</sequence>
<dbReference type="Proteomes" id="UP000064967">
    <property type="component" value="Chromosome"/>
</dbReference>
<name>A0A0K1QDG1_9BACT</name>
<gene>
    <name evidence="3" type="ORF">AKJ09_10133</name>
</gene>
<organism evidence="3 4">
    <name type="scientific">Labilithrix luteola</name>
    <dbReference type="NCBI Taxonomy" id="1391654"/>
    <lineage>
        <taxon>Bacteria</taxon>
        <taxon>Pseudomonadati</taxon>
        <taxon>Myxococcota</taxon>
        <taxon>Polyangia</taxon>
        <taxon>Polyangiales</taxon>
        <taxon>Labilitrichaceae</taxon>
        <taxon>Labilithrix</taxon>
    </lineage>
</organism>
<dbReference type="InterPro" id="IPR011990">
    <property type="entry name" value="TPR-like_helical_dom_sf"/>
</dbReference>
<feature type="compositionally biased region" description="Basic and acidic residues" evidence="1">
    <location>
        <begin position="511"/>
        <end position="533"/>
    </location>
</feature>
<keyword evidence="2" id="KW-0732">Signal</keyword>
<keyword evidence="4" id="KW-1185">Reference proteome</keyword>
<dbReference type="Gene3D" id="1.25.40.10">
    <property type="entry name" value="Tetratricopeptide repeat domain"/>
    <property type="match status" value="1"/>
</dbReference>
<dbReference type="OrthoDB" id="5483566at2"/>
<dbReference type="RefSeq" id="WP_146654236.1">
    <property type="nucleotide sequence ID" value="NZ_CP012333.1"/>
</dbReference>
<dbReference type="AlphaFoldDB" id="A0A0K1QDG1"/>
<evidence type="ECO:0000256" key="2">
    <source>
        <dbReference type="SAM" id="SignalP"/>
    </source>
</evidence>
<evidence type="ECO:0000256" key="1">
    <source>
        <dbReference type="SAM" id="MobiDB-lite"/>
    </source>
</evidence>
<evidence type="ECO:0000313" key="4">
    <source>
        <dbReference type="Proteomes" id="UP000064967"/>
    </source>
</evidence>
<dbReference type="KEGG" id="llu:AKJ09_10133"/>
<reference evidence="3 4" key="1">
    <citation type="submission" date="2015-08" db="EMBL/GenBank/DDBJ databases">
        <authorList>
            <person name="Babu N.S."/>
            <person name="Beckwith C.J."/>
            <person name="Beseler K.G."/>
            <person name="Brison A."/>
            <person name="Carone J.V."/>
            <person name="Caskin T.P."/>
            <person name="Diamond M."/>
            <person name="Durham M.E."/>
            <person name="Foxe J.M."/>
            <person name="Go M."/>
            <person name="Henderson B.A."/>
            <person name="Jones I.B."/>
            <person name="McGettigan J.A."/>
            <person name="Micheletti S.J."/>
            <person name="Nasrallah M.E."/>
            <person name="Ortiz D."/>
            <person name="Piller C.R."/>
            <person name="Privatt S.R."/>
            <person name="Schneider S.L."/>
            <person name="Sharp S."/>
            <person name="Smith T.C."/>
            <person name="Stanton J.D."/>
            <person name="Ullery H.E."/>
            <person name="Wilson R.J."/>
            <person name="Serrano M.G."/>
            <person name="Buck G."/>
            <person name="Lee V."/>
            <person name="Wang Y."/>
            <person name="Carvalho R."/>
            <person name="Voegtly L."/>
            <person name="Shi R."/>
            <person name="Duckworth R."/>
            <person name="Johnson A."/>
            <person name="Loviza R."/>
            <person name="Walstead R."/>
            <person name="Shah Z."/>
            <person name="Kiflezghi M."/>
            <person name="Wade K."/>
            <person name="Ball S.L."/>
            <person name="Bradley K.W."/>
            <person name="Asai D.J."/>
            <person name="Bowman C.A."/>
            <person name="Russell D.A."/>
            <person name="Pope W.H."/>
            <person name="Jacobs-Sera D."/>
            <person name="Hendrix R.W."/>
            <person name="Hatfull G.F."/>
        </authorList>
    </citation>
    <scope>NUCLEOTIDE SEQUENCE [LARGE SCALE GENOMIC DNA]</scope>
    <source>
        <strain evidence="3 4">DSM 27648</strain>
    </source>
</reference>
<feature type="chain" id="PRO_5005467266" evidence="2">
    <location>
        <begin position="30"/>
        <end position="533"/>
    </location>
</feature>
<feature type="region of interest" description="Disordered" evidence="1">
    <location>
        <begin position="480"/>
        <end position="533"/>
    </location>
</feature>
<evidence type="ECO:0000313" key="3">
    <source>
        <dbReference type="EMBL" id="AKV03470.1"/>
    </source>
</evidence>
<feature type="signal peptide" evidence="2">
    <location>
        <begin position="1"/>
        <end position="29"/>
    </location>
</feature>
<dbReference type="STRING" id="1391654.AKJ09_10133"/>
<accession>A0A0K1QDG1</accession>
<proteinExistence type="predicted"/>
<dbReference type="EMBL" id="CP012333">
    <property type="protein sequence ID" value="AKV03470.1"/>
    <property type="molecule type" value="Genomic_DNA"/>
</dbReference>
<dbReference type="SUPFAM" id="SSF48452">
    <property type="entry name" value="TPR-like"/>
    <property type="match status" value="1"/>
</dbReference>